<feature type="domain" description="Integrase catalytic" evidence="3">
    <location>
        <begin position="518"/>
        <end position="684"/>
    </location>
</feature>
<dbReference type="GO" id="GO:0006508">
    <property type="term" value="P:proteolysis"/>
    <property type="evidence" value="ECO:0007669"/>
    <property type="project" value="UniProtKB-KW"/>
</dbReference>
<dbReference type="SUPFAM" id="SSF57756">
    <property type="entry name" value="Retrovirus zinc finger-like domains"/>
    <property type="match status" value="1"/>
</dbReference>
<dbReference type="Gene3D" id="3.30.420.10">
    <property type="entry name" value="Ribonuclease H-like superfamily/Ribonuclease H"/>
    <property type="match status" value="1"/>
</dbReference>
<dbReference type="Pfam" id="PF25597">
    <property type="entry name" value="SH3_retrovirus"/>
    <property type="match status" value="1"/>
</dbReference>
<dbReference type="SUPFAM" id="SSF53098">
    <property type="entry name" value="Ribonuclease H-like"/>
    <property type="match status" value="1"/>
</dbReference>
<keyword evidence="1" id="KW-0378">Hydrolase</keyword>
<dbReference type="InterPro" id="IPR057670">
    <property type="entry name" value="SH3_retrovirus"/>
</dbReference>
<name>A0AAQ3UMB7_PASNO</name>
<gene>
    <name evidence="4" type="ORF">U9M48_038807</name>
</gene>
<evidence type="ECO:0000313" key="5">
    <source>
        <dbReference type="Proteomes" id="UP001341281"/>
    </source>
</evidence>
<evidence type="ECO:0000313" key="4">
    <source>
        <dbReference type="EMBL" id="WVZ92765.1"/>
    </source>
</evidence>
<dbReference type="GO" id="GO:0008270">
    <property type="term" value="F:zinc ion binding"/>
    <property type="evidence" value="ECO:0007669"/>
    <property type="project" value="InterPro"/>
</dbReference>
<dbReference type="AlphaFoldDB" id="A0AAQ3UMB7"/>
<protein>
    <recommendedName>
        <fullName evidence="3">Integrase catalytic domain-containing protein</fullName>
    </recommendedName>
</protein>
<dbReference type="Proteomes" id="UP001341281">
    <property type="component" value="Chromosome 09"/>
</dbReference>
<keyword evidence="5" id="KW-1185">Reference proteome</keyword>
<dbReference type="GO" id="GO:0008233">
    <property type="term" value="F:peptidase activity"/>
    <property type="evidence" value="ECO:0007669"/>
    <property type="project" value="UniProtKB-KW"/>
</dbReference>
<dbReference type="Pfam" id="PF14223">
    <property type="entry name" value="Retrotran_gag_2"/>
    <property type="match status" value="1"/>
</dbReference>
<dbReference type="EMBL" id="CP144753">
    <property type="protein sequence ID" value="WVZ92765.1"/>
    <property type="molecule type" value="Genomic_DNA"/>
</dbReference>
<reference evidence="4 5" key="1">
    <citation type="submission" date="2024-02" db="EMBL/GenBank/DDBJ databases">
        <title>High-quality chromosome-scale genome assembly of Pensacola bahiagrass (Paspalum notatum Flugge var. saurae).</title>
        <authorList>
            <person name="Vega J.M."/>
            <person name="Podio M."/>
            <person name="Orjuela J."/>
            <person name="Siena L.A."/>
            <person name="Pessino S.C."/>
            <person name="Combes M.C."/>
            <person name="Mariac C."/>
            <person name="Albertini E."/>
            <person name="Pupilli F."/>
            <person name="Ortiz J.P.A."/>
            <person name="Leblanc O."/>
        </authorList>
    </citation>
    <scope>NUCLEOTIDE SEQUENCE [LARGE SCALE GENOMIC DNA]</scope>
    <source>
        <strain evidence="4">R1</strain>
        <tissue evidence="4">Leaf</tissue>
    </source>
</reference>
<organism evidence="4 5">
    <name type="scientific">Paspalum notatum var. saurae</name>
    <dbReference type="NCBI Taxonomy" id="547442"/>
    <lineage>
        <taxon>Eukaryota</taxon>
        <taxon>Viridiplantae</taxon>
        <taxon>Streptophyta</taxon>
        <taxon>Embryophyta</taxon>
        <taxon>Tracheophyta</taxon>
        <taxon>Spermatophyta</taxon>
        <taxon>Magnoliopsida</taxon>
        <taxon>Liliopsida</taxon>
        <taxon>Poales</taxon>
        <taxon>Poaceae</taxon>
        <taxon>PACMAD clade</taxon>
        <taxon>Panicoideae</taxon>
        <taxon>Andropogonodae</taxon>
        <taxon>Paspaleae</taxon>
        <taxon>Paspalinae</taxon>
        <taxon>Paspalum</taxon>
    </lineage>
</organism>
<dbReference type="PANTHER" id="PTHR42648">
    <property type="entry name" value="TRANSPOSASE, PUTATIVE-RELATED"/>
    <property type="match status" value="1"/>
</dbReference>
<dbReference type="PROSITE" id="PS50994">
    <property type="entry name" value="INTEGRASE"/>
    <property type="match status" value="1"/>
</dbReference>
<feature type="region of interest" description="Disordered" evidence="2">
    <location>
        <begin position="183"/>
        <end position="238"/>
    </location>
</feature>
<dbReference type="InterPro" id="IPR054722">
    <property type="entry name" value="PolX-like_BBD"/>
</dbReference>
<dbReference type="Pfam" id="PF13976">
    <property type="entry name" value="gag_pre-integrs"/>
    <property type="match status" value="1"/>
</dbReference>
<sequence length="755" mass="83639">MRVMLQARGLWLAVTLGTRDVTKDRMALEVLAKAVLVEMMGTITSKLTAKIAWDAIRVMNVGVDRVRKAKAGTLRREFDKLKFRNGETVDDFGIRINRIANQLAVLGDAIKEEEVVRKFLQALPARFEQIASSIETLLDLSDMSVEELIGRLKATEERHNHGGANSIASLNLTEDELVARLSSRLQLSGGGGSERGSSGGGSERGKESASGQKRGRGRGRGGNNGCGGGNSGRDSENAARDECRYYGKKGHWARECRKKNAHVAQVKGEGDDEQLLVATATVHAASSSAPTSAAADSIPNPPGIHIDETKVFVQLGDKEKGDCTRWILDTGATNHMTGARVAFSELDTGVHGFVHFGDGSVAGIEGRGTVLLRCKTGEHRALTGVYHIPRLTANIVSLGQLEEGGYKILMEDGFIKIWDQRRRNQRRELMAKVPRGANRLYVLTVDIARPVCLATQGTSAAWRWHARYGHLNFRGLRRLAQEEMVRGLPQIEHVEQVCDSCLAGKQRRVAFQSKAKYRAAHKLELVHGDLCGPVTPAMPSGKKMFLLLVDDISRYMWLILLETKDQTAAAFITFQQRAEAESGRCLGTLRTDRGGEFTTHAFINYCAKEGVQRHFTAPHTPQQNGMVERRNQTVMGMARSMMKAMAMPGWFWGEAVTTAVFILNRSPTQSVEGKTPFEVWHGRKPPIHFFITFGCVAHVKAGSKYLTKLEDRSKPMVFVGYEPGTKAWRFYEPVSQRVHVSWDAVFEEERAWDWA</sequence>
<dbReference type="InterPro" id="IPR001584">
    <property type="entry name" value="Integrase_cat-core"/>
</dbReference>
<dbReference type="GO" id="GO:0003676">
    <property type="term" value="F:nucleic acid binding"/>
    <property type="evidence" value="ECO:0007669"/>
    <property type="project" value="InterPro"/>
</dbReference>
<dbReference type="InterPro" id="IPR036397">
    <property type="entry name" value="RNaseH_sf"/>
</dbReference>
<feature type="compositionally biased region" description="Gly residues" evidence="2">
    <location>
        <begin position="188"/>
        <end position="202"/>
    </location>
</feature>
<evidence type="ECO:0000259" key="3">
    <source>
        <dbReference type="PROSITE" id="PS50994"/>
    </source>
</evidence>
<dbReference type="InterPro" id="IPR036875">
    <property type="entry name" value="Znf_CCHC_sf"/>
</dbReference>
<keyword evidence="1" id="KW-0645">Protease</keyword>
<dbReference type="PANTHER" id="PTHR42648:SF25">
    <property type="entry name" value="RNA-DIRECTED DNA POLYMERASE"/>
    <property type="match status" value="1"/>
</dbReference>
<accession>A0AAQ3UMB7</accession>
<proteinExistence type="predicted"/>
<dbReference type="InterPro" id="IPR025724">
    <property type="entry name" value="GAG-pre-integrase_dom"/>
</dbReference>
<dbReference type="InterPro" id="IPR012337">
    <property type="entry name" value="RNaseH-like_sf"/>
</dbReference>
<dbReference type="GO" id="GO:0015074">
    <property type="term" value="P:DNA integration"/>
    <property type="evidence" value="ECO:0007669"/>
    <property type="project" value="InterPro"/>
</dbReference>
<dbReference type="Gene3D" id="4.10.60.10">
    <property type="entry name" value="Zinc finger, CCHC-type"/>
    <property type="match status" value="1"/>
</dbReference>
<dbReference type="InterPro" id="IPR039537">
    <property type="entry name" value="Retrotran_Ty1/copia-like"/>
</dbReference>
<dbReference type="Pfam" id="PF22936">
    <property type="entry name" value="Pol_BBD"/>
    <property type="match status" value="1"/>
</dbReference>
<feature type="compositionally biased region" description="Gly residues" evidence="2">
    <location>
        <begin position="220"/>
        <end position="231"/>
    </location>
</feature>
<evidence type="ECO:0000256" key="2">
    <source>
        <dbReference type="SAM" id="MobiDB-lite"/>
    </source>
</evidence>
<evidence type="ECO:0000256" key="1">
    <source>
        <dbReference type="ARBA" id="ARBA00022670"/>
    </source>
</evidence>
<dbReference type="Pfam" id="PF00665">
    <property type="entry name" value="rve"/>
    <property type="match status" value="1"/>
</dbReference>